<sequence>MSSDPNPNQLGPTPQDDVDRIRLKRLAKLQNATSTDNPGSPKPAAPSPQAASPKPKPRPSPAPKITQPPAQSVPPPITKKRVPATPVHLDLPTWEHETIEHVFNVTLDKEVAEGSRWEIVWLKGLALELEFDDPAIQKPPPLTADLADRLLIARLEIDPQAMSDDLEYLSVIASLPAEQTIFEYLVGCWKRGNRTRSELLKKGFPPAETQQAVILLDKLQGLVISYTGLILQESEMFPQPSKREVGPVELLGPLLSLSSLSTPLLSTPISSPNQLSPAEVEPLLQDMVNRFEPDNELGGVLGPVVHALLFHESLFRREGFAGSDSGWRRVIAGLEALVSIKQIAVMITRLDEWNPKNATAASIERVSLMGPLCRLNVFGHEWPTISETYFGDLDRKNRADVESSTASLRGTLKSLQNSLFQIFNALVRGSPESREAVLQYFSRVINLNVKRAGLQVGEDTIASDSFMVNLQTVLYRLAEPFMDANYTKIDRIDPLYFAHSTRLDIKEETRIKATSEEVTAWQIENSKDAVPPNFISEIFYLSLAMFHFGYQRTIQEMEDFAKHADELQRHIDRLENDINWQGTPFQQRTEVVVNQAKHELAKVKSTSYSFTVQLLDPEHVFRSMAFTTFISTWVVRFVDPKKKHPNPLVELPLPRDVPIHFRVLPEFVLEDVIDYFLFIVRHSPNSLELSGKNELVIFTLTFLTSTWYIKNPFLKAKLVEMLFYGILGYGHERTGVLGHTLNSHPLALKHLMSSLMSFYVEVEQTGASSQFYDKFNARRNIAYIFKVIWNNPAHRQALDDEAKRVDNFVRFVNLMINDVTYLMDESLNELTQIHNIETEMENTQEWEAKSLQYRREREGTLRSLERHASGYITLGRSTVDLLKIFTAETKSPFMMPEIVGKLAAMLDYNLDALAGPKCRDLKVKNPEKYKFDPRALLSDIVQVFLNLSDEEEFAGAVAEDGRSYRKELFDGTVEILRRRTLKTEDEIEKLLVFVQKVENLKAMLEEEEDLGEVPDEFLDALLYTVMKDPVTLPSSRAVVDRSTIKSHLLSDSKDPFNRAPLTIEEVIPNTELKARIDEFLTARHAERRARKMDTE</sequence>
<protein>
    <submittedName>
        <fullName evidence="1">Uncharacterized protein</fullName>
    </submittedName>
</protein>
<organism evidence="1 2">
    <name type="scientific">Thelephora ganbajun</name>
    <name type="common">Ganba fungus</name>
    <dbReference type="NCBI Taxonomy" id="370292"/>
    <lineage>
        <taxon>Eukaryota</taxon>
        <taxon>Fungi</taxon>
        <taxon>Dikarya</taxon>
        <taxon>Basidiomycota</taxon>
        <taxon>Agaricomycotina</taxon>
        <taxon>Agaricomycetes</taxon>
        <taxon>Thelephorales</taxon>
        <taxon>Thelephoraceae</taxon>
        <taxon>Thelephora</taxon>
    </lineage>
</organism>
<gene>
    <name evidence="1" type="ORF">BDM02DRAFT_3272627</name>
</gene>
<reference evidence="1" key="1">
    <citation type="submission" date="2019-10" db="EMBL/GenBank/DDBJ databases">
        <authorList>
            <consortium name="DOE Joint Genome Institute"/>
            <person name="Kuo A."/>
            <person name="Miyauchi S."/>
            <person name="Kiss E."/>
            <person name="Drula E."/>
            <person name="Kohler A."/>
            <person name="Sanchez-Garcia M."/>
            <person name="Andreopoulos B."/>
            <person name="Barry K.W."/>
            <person name="Bonito G."/>
            <person name="Buee M."/>
            <person name="Carver A."/>
            <person name="Chen C."/>
            <person name="Cichocki N."/>
            <person name="Clum A."/>
            <person name="Culley D."/>
            <person name="Crous P.W."/>
            <person name="Fauchery L."/>
            <person name="Girlanda M."/>
            <person name="Hayes R."/>
            <person name="Keri Z."/>
            <person name="Labutti K."/>
            <person name="Lipzen A."/>
            <person name="Lombard V."/>
            <person name="Magnuson J."/>
            <person name="Maillard F."/>
            <person name="Morin E."/>
            <person name="Murat C."/>
            <person name="Nolan M."/>
            <person name="Ohm R."/>
            <person name="Pangilinan J."/>
            <person name="Pereira M."/>
            <person name="Perotto S."/>
            <person name="Peter M."/>
            <person name="Riley R."/>
            <person name="Sitrit Y."/>
            <person name="Stielow B."/>
            <person name="Szollosi G."/>
            <person name="Zifcakova L."/>
            <person name="Stursova M."/>
            <person name="Spatafora J.W."/>
            <person name="Tedersoo L."/>
            <person name="Vaario L.-M."/>
            <person name="Yamada A."/>
            <person name="Yan M."/>
            <person name="Wang P."/>
            <person name="Xu J."/>
            <person name="Bruns T."/>
            <person name="Baldrian P."/>
            <person name="Vilgalys R."/>
            <person name="Henrissat B."/>
            <person name="Grigoriev I.V."/>
            <person name="Hibbett D."/>
            <person name="Nagy L.G."/>
            <person name="Martin F.M."/>
        </authorList>
    </citation>
    <scope>NUCLEOTIDE SEQUENCE</scope>
    <source>
        <strain evidence="1">P2</strain>
    </source>
</reference>
<keyword evidence="2" id="KW-1185">Reference proteome</keyword>
<dbReference type="Proteomes" id="UP000886501">
    <property type="component" value="Unassembled WGS sequence"/>
</dbReference>
<proteinExistence type="predicted"/>
<comment type="caution">
    <text evidence="1">The sequence shown here is derived from an EMBL/GenBank/DDBJ whole genome shotgun (WGS) entry which is preliminary data.</text>
</comment>
<dbReference type="EMBL" id="MU118157">
    <property type="protein sequence ID" value="KAF9644135.1"/>
    <property type="molecule type" value="Genomic_DNA"/>
</dbReference>
<name>A0ACB6Z313_THEGA</name>
<reference evidence="1" key="2">
    <citation type="journal article" date="2020" name="Nat. Commun.">
        <title>Large-scale genome sequencing of mycorrhizal fungi provides insights into the early evolution of symbiotic traits.</title>
        <authorList>
            <person name="Miyauchi S."/>
            <person name="Kiss E."/>
            <person name="Kuo A."/>
            <person name="Drula E."/>
            <person name="Kohler A."/>
            <person name="Sanchez-Garcia M."/>
            <person name="Morin E."/>
            <person name="Andreopoulos B."/>
            <person name="Barry K.W."/>
            <person name="Bonito G."/>
            <person name="Buee M."/>
            <person name="Carver A."/>
            <person name="Chen C."/>
            <person name="Cichocki N."/>
            <person name="Clum A."/>
            <person name="Culley D."/>
            <person name="Crous P.W."/>
            <person name="Fauchery L."/>
            <person name="Girlanda M."/>
            <person name="Hayes R.D."/>
            <person name="Keri Z."/>
            <person name="LaButti K."/>
            <person name="Lipzen A."/>
            <person name="Lombard V."/>
            <person name="Magnuson J."/>
            <person name="Maillard F."/>
            <person name="Murat C."/>
            <person name="Nolan M."/>
            <person name="Ohm R.A."/>
            <person name="Pangilinan J."/>
            <person name="Pereira M.F."/>
            <person name="Perotto S."/>
            <person name="Peter M."/>
            <person name="Pfister S."/>
            <person name="Riley R."/>
            <person name="Sitrit Y."/>
            <person name="Stielow J.B."/>
            <person name="Szollosi G."/>
            <person name="Zifcakova L."/>
            <person name="Stursova M."/>
            <person name="Spatafora J.W."/>
            <person name="Tedersoo L."/>
            <person name="Vaario L.M."/>
            <person name="Yamada A."/>
            <person name="Yan M."/>
            <person name="Wang P."/>
            <person name="Xu J."/>
            <person name="Bruns T."/>
            <person name="Baldrian P."/>
            <person name="Vilgalys R."/>
            <person name="Dunand C."/>
            <person name="Henrissat B."/>
            <person name="Grigoriev I.V."/>
            <person name="Hibbett D."/>
            <person name="Nagy L.G."/>
            <person name="Martin F.M."/>
        </authorList>
    </citation>
    <scope>NUCLEOTIDE SEQUENCE</scope>
    <source>
        <strain evidence="1">P2</strain>
    </source>
</reference>
<evidence type="ECO:0000313" key="1">
    <source>
        <dbReference type="EMBL" id="KAF9644135.1"/>
    </source>
</evidence>
<accession>A0ACB6Z313</accession>
<evidence type="ECO:0000313" key="2">
    <source>
        <dbReference type="Proteomes" id="UP000886501"/>
    </source>
</evidence>